<evidence type="ECO:0000256" key="1">
    <source>
        <dbReference type="SAM" id="Phobius"/>
    </source>
</evidence>
<accession>A0A1J5TDZ9</accession>
<dbReference type="InterPro" id="IPR005180">
    <property type="entry name" value="DUF302"/>
</dbReference>
<comment type="caution">
    <text evidence="3">The sequence shown here is derived from an EMBL/GenBank/DDBJ whole genome shotgun (WGS) entry which is preliminary data.</text>
</comment>
<organism evidence="3">
    <name type="scientific">mine drainage metagenome</name>
    <dbReference type="NCBI Taxonomy" id="410659"/>
    <lineage>
        <taxon>unclassified sequences</taxon>
        <taxon>metagenomes</taxon>
        <taxon>ecological metagenomes</taxon>
    </lineage>
</organism>
<evidence type="ECO:0000313" key="3">
    <source>
        <dbReference type="EMBL" id="OIR14549.1"/>
    </source>
</evidence>
<keyword evidence="1" id="KW-1133">Transmembrane helix</keyword>
<dbReference type="InterPro" id="IPR035923">
    <property type="entry name" value="TT1751-like_sf"/>
</dbReference>
<dbReference type="SUPFAM" id="SSF103247">
    <property type="entry name" value="TT1751-like"/>
    <property type="match status" value="1"/>
</dbReference>
<dbReference type="EMBL" id="MLJW01000011">
    <property type="protein sequence ID" value="OIR14549.1"/>
    <property type="molecule type" value="Genomic_DNA"/>
</dbReference>
<dbReference type="Pfam" id="PF03625">
    <property type="entry name" value="DUF302"/>
    <property type="match status" value="1"/>
</dbReference>
<name>A0A1J5TDZ9_9ZZZZ</name>
<dbReference type="Gene3D" id="3.30.310.70">
    <property type="entry name" value="TT1751-like domain"/>
    <property type="match status" value="1"/>
</dbReference>
<keyword evidence="1" id="KW-0472">Membrane</keyword>
<reference evidence="3" key="1">
    <citation type="submission" date="2016-10" db="EMBL/GenBank/DDBJ databases">
        <title>Sequence of Gallionella enrichment culture.</title>
        <authorList>
            <person name="Poehlein A."/>
            <person name="Muehling M."/>
            <person name="Daniel R."/>
        </authorList>
    </citation>
    <scope>NUCLEOTIDE SEQUENCE</scope>
</reference>
<feature type="domain" description="DUF302" evidence="2">
    <location>
        <begin position="70"/>
        <end position="124"/>
    </location>
</feature>
<dbReference type="CDD" id="cd14797">
    <property type="entry name" value="DUF302"/>
    <property type="match status" value="1"/>
</dbReference>
<proteinExistence type="predicted"/>
<sequence>MLKVVGGFIAGAVFFGVLVYNFMGSLMFREVPSPFGVEETVARIQQNIQNTGNGWTLSGLRNPAKAVEVDGGNTLPVLLIEACSTKYSGPILKDDSVRFLSNLMPCKISVYKKNDGKTYIGMMNAGFIGGMFGSMVGETMRHVAADQAKFIQFDPSKPAPAMIRGTPGAGASGGSGSGAAGGC</sequence>
<gene>
    <name evidence="3" type="ORF">GALL_43500</name>
</gene>
<keyword evidence="1" id="KW-0812">Transmembrane</keyword>
<protein>
    <recommendedName>
        <fullName evidence="2">DUF302 domain-containing protein</fullName>
    </recommendedName>
</protein>
<evidence type="ECO:0000259" key="2">
    <source>
        <dbReference type="Pfam" id="PF03625"/>
    </source>
</evidence>
<dbReference type="AlphaFoldDB" id="A0A1J5TDZ9"/>
<feature type="transmembrane region" description="Helical" evidence="1">
    <location>
        <begin position="6"/>
        <end position="23"/>
    </location>
</feature>